<dbReference type="EMBL" id="WUMK01000004">
    <property type="protein sequence ID" value="MXN45739.1"/>
    <property type="molecule type" value="Genomic_DNA"/>
</dbReference>
<name>A0A6N8S9U1_9HYPH</name>
<dbReference type="Gene3D" id="3.40.630.30">
    <property type="match status" value="1"/>
</dbReference>
<proteinExistence type="predicted"/>
<dbReference type="SUPFAM" id="SSF55729">
    <property type="entry name" value="Acyl-CoA N-acyltransferases (Nat)"/>
    <property type="match status" value="1"/>
</dbReference>
<dbReference type="PROSITE" id="PS51186">
    <property type="entry name" value="GNAT"/>
    <property type="match status" value="1"/>
</dbReference>
<protein>
    <submittedName>
        <fullName evidence="4">GNAT family N-acetyltransferase</fullName>
    </submittedName>
</protein>
<evidence type="ECO:0000256" key="1">
    <source>
        <dbReference type="ARBA" id="ARBA00022679"/>
    </source>
</evidence>
<dbReference type="RefSeq" id="WP_160859322.1">
    <property type="nucleotide sequence ID" value="NZ_WUMK01000004.1"/>
</dbReference>
<evidence type="ECO:0000259" key="3">
    <source>
        <dbReference type="PROSITE" id="PS51186"/>
    </source>
</evidence>
<dbReference type="InterPro" id="IPR016181">
    <property type="entry name" value="Acyl_CoA_acyltransferase"/>
</dbReference>
<organism evidence="4 5">
    <name type="scientific">Shinella kummerowiae</name>
    <dbReference type="NCBI Taxonomy" id="417745"/>
    <lineage>
        <taxon>Bacteria</taxon>
        <taxon>Pseudomonadati</taxon>
        <taxon>Pseudomonadota</taxon>
        <taxon>Alphaproteobacteria</taxon>
        <taxon>Hyphomicrobiales</taxon>
        <taxon>Rhizobiaceae</taxon>
        <taxon>Shinella</taxon>
    </lineage>
</organism>
<dbReference type="OrthoDB" id="9805924at2"/>
<gene>
    <name evidence="4" type="ORF">GR138_11095</name>
</gene>
<evidence type="ECO:0000313" key="4">
    <source>
        <dbReference type="EMBL" id="MXN45739.1"/>
    </source>
</evidence>
<accession>A0A6N8S9U1</accession>
<dbReference type="AlphaFoldDB" id="A0A6N8S9U1"/>
<dbReference type="GO" id="GO:0008080">
    <property type="term" value="F:N-acetyltransferase activity"/>
    <property type="evidence" value="ECO:0007669"/>
    <property type="project" value="UniProtKB-ARBA"/>
</dbReference>
<dbReference type="InterPro" id="IPR051016">
    <property type="entry name" value="Diverse_Substrate_AcTransf"/>
</dbReference>
<keyword evidence="5" id="KW-1185">Reference proteome</keyword>
<evidence type="ECO:0000256" key="2">
    <source>
        <dbReference type="ARBA" id="ARBA00023315"/>
    </source>
</evidence>
<dbReference type="Proteomes" id="UP000435802">
    <property type="component" value="Unassembled WGS sequence"/>
</dbReference>
<keyword evidence="1 4" id="KW-0808">Transferase</keyword>
<comment type="caution">
    <text evidence="4">The sequence shown here is derived from an EMBL/GenBank/DDBJ whole genome shotgun (WGS) entry which is preliminary data.</text>
</comment>
<dbReference type="PANTHER" id="PTHR10545:SF29">
    <property type="entry name" value="GH14572P-RELATED"/>
    <property type="match status" value="1"/>
</dbReference>
<sequence length="157" mass="17629">MSADKLVVRPFEPRDVDAVWRLMRELVVFEGYLDAFLVTPADLLTHGFGPTPAFGVFVAVKQHTIAGIAVHYRIPWTFDLRPVLVLKELFVAEAFRGLHVGSMLFAHLQAHATEIGASALRWTVLPDNEPAKRFYAAQGAARDAAWEHWTLPIARRI</sequence>
<reference evidence="4 5" key="1">
    <citation type="submission" date="2019-12" db="EMBL/GenBank/DDBJ databases">
        <title>Shinella kummerowiae sp. nov., a symbiotic bacterium isolated from root nodules of the herbal legume Kummerowia stipulacea.</title>
        <authorList>
            <person name="Gao J."/>
        </authorList>
    </citation>
    <scope>NUCLEOTIDE SEQUENCE [LARGE SCALE GENOMIC DNA]</scope>
    <source>
        <strain evidence="4 5">CCBAU 25048</strain>
    </source>
</reference>
<dbReference type="InterPro" id="IPR000182">
    <property type="entry name" value="GNAT_dom"/>
</dbReference>
<keyword evidence="2" id="KW-0012">Acyltransferase</keyword>
<dbReference type="CDD" id="cd04301">
    <property type="entry name" value="NAT_SF"/>
    <property type="match status" value="1"/>
</dbReference>
<evidence type="ECO:0000313" key="5">
    <source>
        <dbReference type="Proteomes" id="UP000435802"/>
    </source>
</evidence>
<dbReference type="PANTHER" id="PTHR10545">
    <property type="entry name" value="DIAMINE N-ACETYLTRANSFERASE"/>
    <property type="match status" value="1"/>
</dbReference>
<dbReference type="Pfam" id="PF00583">
    <property type="entry name" value="Acetyltransf_1"/>
    <property type="match status" value="1"/>
</dbReference>
<feature type="domain" description="N-acetyltransferase" evidence="3">
    <location>
        <begin position="6"/>
        <end position="157"/>
    </location>
</feature>